<protein>
    <submittedName>
        <fullName evidence="1">Uncharacterized protein</fullName>
    </submittedName>
</protein>
<proteinExistence type="predicted"/>
<reference evidence="1 2" key="1">
    <citation type="submission" date="2024-09" db="EMBL/GenBank/DDBJ databases">
        <title>Itraconazole resistance in Madurella fahalii resulting from another homologue of gene encoding cytochrome P450 14-alpha sterol demethylase (CYP51).</title>
        <authorList>
            <person name="Yoshioka I."/>
            <person name="Fahal A.H."/>
            <person name="Kaneko S."/>
            <person name="Yaguchi T."/>
        </authorList>
    </citation>
    <scope>NUCLEOTIDE SEQUENCE [LARGE SCALE GENOMIC DNA]</scope>
    <source>
        <strain evidence="1 2">IFM 68171</strain>
    </source>
</reference>
<dbReference type="EMBL" id="BAAFSV010000006">
    <property type="protein sequence ID" value="GAB1320501.1"/>
    <property type="molecule type" value="Genomic_DNA"/>
</dbReference>
<accession>A0ABQ0GRY2</accession>
<dbReference type="Proteomes" id="UP001628179">
    <property type="component" value="Unassembled WGS sequence"/>
</dbReference>
<sequence>MLLDLDLERAVPPAKFAVREAESLKMMLSLDRDVLAGKSVHGVLGEGLIEHREDLGGDVVHGDADQGDQVGVQWGQVLVDEVVQLGGEFYAGGPAADDGEVEEGALVVVAEVVGPARVGALLEEGEHA</sequence>
<organism evidence="1 2">
    <name type="scientific">Madurella fahalii</name>
    <dbReference type="NCBI Taxonomy" id="1157608"/>
    <lineage>
        <taxon>Eukaryota</taxon>
        <taxon>Fungi</taxon>
        <taxon>Dikarya</taxon>
        <taxon>Ascomycota</taxon>
        <taxon>Pezizomycotina</taxon>
        <taxon>Sordariomycetes</taxon>
        <taxon>Sordariomycetidae</taxon>
        <taxon>Sordariales</taxon>
        <taxon>Sordariales incertae sedis</taxon>
        <taxon>Madurella</taxon>
    </lineage>
</organism>
<evidence type="ECO:0000313" key="2">
    <source>
        <dbReference type="Proteomes" id="UP001628179"/>
    </source>
</evidence>
<name>A0ABQ0GRY2_9PEZI</name>
<dbReference type="GeneID" id="98181453"/>
<dbReference type="RefSeq" id="XP_070922231.1">
    <property type="nucleotide sequence ID" value="XM_071066130.1"/>
</dbReference>
<comment type="caution">
    <text evidence="1">The sequence shown here is derived from an EMBL/GenBank/DDBJ whole genome shotgun (WGS) entry which is preliminary data.</text>
</comment>
<evidence type="ECO:0000313" key="1">
    <source>
        <dbReference type="EMBL" id="GAB1320501.1"/>
    </source>
</evidence>
<keyword evidence="2" id="KW-1185">Reference proteome</keyword>
<gene>
    <name evidence="1" type="ORF">MFIFM68171_10711</name>
</gene>